<reference evidence="2" key="1">
    <citation type="submission" date="2025-02" db="EMBL/GenBank/DDBJ databases">
        <authorList>
            <consortium name="NCBI Genome Project"/>
        </authorList>
    </citation>
    <scope>NUCLEOTIDE SEQUENCE</scope>
</reference>
<dbReference type="RefSeq" id="XP_059604064.1">
    <property type="nucleotide sequence ID" value="XM_059749086.1"/>
</dbReference>
<reference evidence="2" key="2">
    <citation type="submission" date="2025-08" db="UniProtKB">
        <authorList>
            <consortium name="RefSeq"/>
        </authorList>
    </citation>
    <scope>IDENTIFICATION</scope>
</reference>
<name>A0AAJ8BVJ4_ASPNG</name>
<evidence type="ECO:0000313" key="2">
    <source>
        <dbReference type="RefSeq" id="XP_059604064.1"/>
    </source>
</evidence>
<dbReference type="VEuPathDB" id="FungiDB:An08g05800"/>
<dbReference type="GeneID" id="84591694"/>
<sequence length="185" mass="20804">MDGQDVDDPPIGQEGCSAGVGMRPEMDWTRRTELRRRTRTRVRYQYTVKSPSLRVNPPTSENFPAITMRHSGSSGQARRRQSDERDGGPVPDNPSVNTPFIQCWSSIQGATRQLGALPSYAAQFAIELVGVPWKPRHLPRTTLHEKPGDKRMIPHSGFLFDPPSIANCDPRLRYYPSRVVSHALL</sequence>
<feature type="region of interest" description="Disordered" evidence="1">
    <location>
        <begin position="51"/>
        <end position="95"/>
    </location>
</feature>
<dbReference type="AlphaFoldDB" id="A0AAJ8BVJ4"/>
<evidence type="ECO:0000256" key="1">
    <source>
        <dbReference type="SAM" id="MobiDB-lite"/>
    </source>
</evidence>
<proteinExistence type="predicted"/>
<accession>A0AAJ8BVJ4</accession>
<protein>
    <submittedName>
        <fullName evidence="2">Uncharacterized protein</fullName>
    </submittedName>
</protein>
<organism evidence="2">
    <name type="scientific">Aspergillus niger</name>
    <dbReference type="NCBI Taxonomy" id="5061"/>
    <lineage>
        <taxon>Eukaryota</taxon>
        <taxon>Fungi</taxon>
        <taxon>Dikarya</taxon>
        <taxon>Ascomycota</taxon>
        <taxon>Pezizomycotina</taxon>
        <taxon>Eurotiomycetes</taxon>
        <taxon>Eurotiomycetidae</taxon>
        <taxon>Eurotiales</taxon>
        <taxon>Aspergillaceae</taxon>
        <taxon>Aspergillus</taxon>
        <taxon>Aspergillus subgen. Circumdati</taxon>
    </lineage>
</organism>
<gene>
    <name evidence="2" type="ORF">An08g05800</name>
</gene>
<feature type="region of interest" description="Disordered" evidence="1">
    <location>
        <begin position="1"/>
        <end position="34"/>
    </location>
</feature>
<dbReference type="KEGG" id="ang:An08g05800"/>